<accession>A0A1V6N2B6</accession>
<name>A0A1V6N2B6_METAZ</name>
<sequence>MEMINILNGIDVGNNYNYVYGDIIYSFKLFLGQNNEYIDEIINIVGEGNKL</sequence>
<reference evidence="1 2" key="1">
    <citation type="submission" date="2014-12" db="EMBL/GenBank/DDBJ databases">
        <title>Genome sequence of Methanobrevibacter arboriphilicus DH1, DSM1125.</title>
        <authorList>
            <person name="Poehlein A."/>
            <person name="Thauer R.K."/>
            <person name="Seedorf H."/>
            <person name="Daniel R."/>
        </authorList>
    </citation>
    <scope>NUCLEOTIDE SEQUENCE [LARGE SCALE GENOMIC DNA]</scope>
    <source>
        <strain evidence="1 2">DH1</strain>
    </source>
</reference>
<protein>
    <submittedName>
        <fullName evidence="1">Uncharacterized protein</fullName>
    </submittedName>
</protein>
<keyword evidence="2" id="KW-1185">Reference proteome</keyword>
<dbReference type="EMBL" id="JXMW01000008">
    <property type="protein sequence ID" value="OQD58794.1"/>
    <property type="molecule type" value="Genomic_DNA"/>
</dbReference>
<evidence type="ECO:0000313" key="1">
    <source>
        <dbReference type="EMBL" id="OQD58794.1"/>
    </source>
</evidence>
<proteinExistence type="predicted"/>
<evidence type="ECO:0000313" key="2">
    <source>
        <dbReference type="Proteomes" id="UP000191661"/>
    </source>
</evidence>
<comment type="caution">
    <text evidence="1">The sequence shown here is derived from an EMBL/GenBank/DDBJ whole genome shotgun (WGS) entry which is preliminary data.</text>
</comment>
<organism evidence="1 2">
    <name type="scientific">Methanobrevibacter arboriphilus JCM 13429 = DSM 1125</name>
    <dbReference type="NCBI Taxonomy" id="1300164"/>
    <lineage>
        <taxon>Archaea</taxon>
        <taxon>Methanobacteriati</taxon>
        <taxon>Methanobacteriota</taxon>
        <taxon>Methanomada group</taxon>
        <taxon>Methanobacteria</taxon>
        <taxon>Methanobacteriales</taxon>
        <taxon>Methanobacteriaceae</taxon>
        <taxon>Methanobrevibacter</taxon>
    </lineage>
</organism>
<dbReference type="Proteomes" id="UP000191661">
    <property type="component" value="Unassembled WGS sequence"/>
</dbReference>
<dbReference type="AlphaFoldDB" id="A0A1V6N2B6"/>
<gene>
    <name evidence="1" type="ORF">MBBAR_8c00170</name>
</gene>